<accession>A0A0S1SLL8</accession>
<proteinExistence type="inferred from homology"/>
<evidence type="ECO:0000256" key="4">
    <source>
        <dbReference type="ARBA" id="ARBA00035256"/>
    </source>
</evidence>
<name>A0A0S1SH02_9BACT</name>
<evidence type="ECO:0000256" key="2">
    <source>
        <dbReference type="ARBA" id="ARBA00022980"/>
    </source>
</evidence>
<accession>A0A0S1SHA6</accession>
<dbReference type="GO" id="GO:0003735">
    <property type="term" value="F:structural constituent of ribosome"/>
    <property type="evidence" value="ECO:0007669"/>
    <property type="project" value="InterPro"/>
</dbReference>
<accession>A0A0S1SR35</accession>
<dbReference type="GO" id="GO:0006412">
    <property type="term" value="P:translation"/>
    <property type="evidence" value="ECO:0007669"/>
    <property type="project" value="UniProtKB-UniRule"/>
</dbReference>
<evidence type="ECO:0000256" key="1">
    <source>
        <dbReference type="ARBA" id="ARBA00006242"/>
    </source>
</evidence>
<feature type="compositionally biased region" description="Basic and acidic residues" evidence="7">
    <location>
        <begin position="225"/>
        <end position="238"/>
    </location>
</feature>
<reference evidence="8 9" key="2">
    <citation type="journal article" date="2016" name="PeerJ">
        <title>Analysis of five complete genome sequences for members of the class Peribacteria in the recently recognized Peregrinibacteria bacterial phylum.</title>
        <authorList>
            <person name="Anantharaman K."/>
            <person name="Brown C.T."/>
            <person name="Burstein D."/>
            <person name="Castelle C.J."/>
            <person name="Probst A.J."/>
            <person name="Thomas B.C."/>
            <person name="Williams K.H."/>
            <person name="Banfield J.F."/>
        </authorList>
    </citation>
    <scope>NUCLEOTIDE SEQUENCE [LARGE SCALE GENOMIC DNA]</scope>
    <source>
        <strain evidence="8">RIFOXYD1_FULL_PER-ii_59_16</strain>
    </source>
</reference>
<dbReference type="PRINTS" id="PR00395">
    <property type="entry name" value="RIBOSOMALS2"/>
</dbReference>
<dbReference type="Proteomes" id="UP000069135">
    <property type="component" value="Chromosome"/>
</dbReference>
<comment type="similarity">
    <text evidence="1 5 6">Belongs to the universal ribosomal protein uS2 family.</text>
</comment>
<dbReference type="InterPro" id="IPR023591">
    <property type="entry name" value="Ribosomal_uS2_flav_dom_sf"/>
</dbReference>
<protein>
    <recommendedName>
        <fullName evidence="4 5">Small ribosomal subunit protein uS2</fullName>
    </recommendedName>
</protein>
<dbReference type="CDD" id="cd01425">
    <property type="entry name" value="RPS2"/>
    <property type="match status" value="1"/>
</dbReference>
<dbReference type="InterPro" id="IPR018130">
    <property type="entry name" value="Ribosomal_uS2_CS"/>
</dbReference>
<dbReference type="AlphaFoldDB" id="A0A0S1SH02"/>
<sequence>MSLPTEKELLAAACHIGHPKNKWHPKMASYLYAVRKGIHIFDLTQTCAHLARCVEELKKLQAEGKTILFVSTKQQSIPLIEEIGESLKQPTVTKKWIPGLLTNWSTLKRRIKYYLELKESFRNGEVEKYTKKEQVQLRKKLTKLDTALGGVSGMVKIPDAVFVIDALRDRVAVLEANVLKIPVFGICDSNVDPSLFRTLIPANDDAVKSIGIILATIRDSLGGSNKEHSPELREDNRESVIGIKS</sequence>
<evidence type="ECO:0000313" key="9">
    <source>
        <dbReference type="Proteomes" id="UP000069135"/>
    </source>
</evidence>
<dbReference type="NCBIfam" id="TIGR01011">
    <property type="entry name" value="rpsB_bact"/>
    <property type="match status" value="1"/>
</dbReference>
<keyword evidence="3 5" id="KW-0687">Ribonucleoprotein</keyword>
<dbReference type="KEGG" id="prf:PeribacterA2_0278"/>
<evidence type="ECO:0000256" key="7">
    <source>
        <dbReference type="SAM" id="MobiDB-lite"/>
    </source>
</evidence>
<feature type="region of interest" description="Disordered" evidence="7">
    <location>
        <begin position="223"/>
        <end position="245"/>
    </location>
</feature>
<dbReference type="GO" id="GO:0022627">
    <property type="term" value="C:cytosolic small ribosomal subunit"/>
    <property type="evidence" value="ECO:0007669"/>
    <property type="project" value="TreeGrafter"/>
</dbReference>
<dbReference type="EMBL" id="CP013065">
    <property type="protein sequence ID" value="ALM12977.1"/>
    <property type="molecule type" value="Genomic_DNA"/>
</dbReference>
<dbReference type="Pfam" id="PF00318">
    <property type="entry name" value="Ribosomal_S2"/>
    <property type="match status" value="1"/>
</dbReference>
<dbReference type="PROSITE" id="PS00963">
    <property type="entry name" value="RIBOSOMAL_S2_2"/>
    <property type="match status" value="1"/>
</dbReference>
<evidence type="ECO:0000256" key="3">
    <source>
        <dbReference type="ARBA" id="ARBA00023274"/>
    </source>
</evidence>
<keyword evidence="2 5" id="KW-0689">Ribosomal protein</keyword>
<accession>A0A0S1SXI1</accession>
<accession>A0A0S1SH02</accession>
<dbReference type="PANTHER" id="PTHR12534:SF0">
    <property type="entry name" value="SMALL RIBOSOMAL SUBUNIT PROTEIN US2M"/>
    <property type="match status" value="1"/>
</dbReference>
<dbReference type="Gene3D" id="1.10.287.610">
    <property type="entry name" value="Helix hairpin bin"/>
    <property type="match status" value="1"/>
</dbReference>
<dbReference type="HAMAP" id="MF_00291_B">
    <property type="entry name" value="Ribosomal_uS2_B"/>
    <property type="match status" value="1"/>
</dbReference>
<dbReference type="SUPFAM" id="SSF52313">
    <property type="entry name" value="Ribosomal protein S2"/>
    <property type="match status" value="1"/>
</dbReference>
<dbReference type="PANTHER" id="PTHR12534">
    <property type="entry name" value="30S RIBOSOMAL PROTEIN S2 PROKARYOTIC AND ORGANELLAR"/>
    <property type="match status" value="1"/>
</dbReference>
<evidence type="ECO:0000313" key="8">
    <source>
        <dbReference type="EMBL" id="ALM12977.1"/>
    </source>
</evidence>
<evidence type="ECO:0000256" key="5">
    <source>
        <dbReference type="HAMAP-Rule" id="MF_00291"/>
    </source>
</evidence>
<dbReference type="InterPro" id="IPR001865">
    <property type="entry name" value="Ribosomal_uS2"/>
</dbReference>
<dbReference type="Gene3D" id="3.40.50.10490">
    <property type="entry name" value="Glucose-6-phosphate isomerase like protein, domain 1"/>
    <property type="match status" value="1"/>
</dbReference>
<organism evidence="8 9">
    <name type="scientific">Candidatus Peribacter riflensis</name>
    <dbReference type="NCBI Taxonomy" id="1735162"/>
    <lineage>
        <taxon>Bacteria</taxon>
        <taxon>Candidatus Peregrinibacteriota</taxon>
        <taxon>Candidatus Peribacteria</taxon>
        <taxon>Candidatus Peribacterales</taxon>
        <taxon>Candidatus Peribacteraceae</taxon>
        <taxon>Candidatus Peribacter</taxon>
    </lineage>
</organism>
<dbReference type="InterPro" id="IPR005706">
    <property type="entry name" value="Ribosomal_uS2_bac/mit/plastid"/>
</dbReference>
<reference evidence="9" key="1">
    <citation type="submission" date="2015-10" db="EMBL/GenBank/DDBJ databases">
        <title>Analysis of five complete genome sequences for members of the class Peribacteria in the recently recognized Peregrinibacteria bacterial phylum.</title>
        <authorList>
            <person name="Anantharaman K."/>
            <person name="Brown C.T."/>
            <person name="Burstein D."/>
            <person name="Castelle C.J."/>
            <person name="Probst A.J."/>
            <person name="Thomas B.C."/>
            <person name="Williams K.H."/>
            <person name="Banfield J.F."/>
        </authorList>
    </citation>
    <scope>NUCLEOTIDE SEQUENCE [LARGE SCALE GENOMIC DNA]</scope>
</reference>
<evidence type="ECO:0000256" key="6">
    <source>
        <dbReference type="RuleBase" id="RU003631"/>
    </source>
</evidence>
<gene>
    <name evidence="5" type="primary">rpsB</name>
    <name evidence="8" type="ORF">PeribacterD1_0278</name>
</gene>
<dbReference type="STRING" id="1735162.PeribacterB2_0278"/>